<dbReference type="EMBL" id="ML004445">
    <property type="protein sequence ID" value="RKP31165.1"/>
    <property type="molecule type" value="Genomic_DNA"/>
</dbReference>
<name>A0A4P9ZDY8_9ASCO</name>
<organism evidence="3 4">
    <name type="scientific">Metschnikowia bicuspidata</name>
    <dbReference type="NCBI Taxonomy" id="27322"/>
    <lineage>
        <taxon>Eukaryota</taxon>
        <taxon>Fungi</taxon>
        <taxon>Dikarya</taxon>
        <taxon>Ascomycota</taxon>
        <taxon>Saccharomycotina</taxon>
        <taxon>Pichiomycetes</taxon>
        <taxon>Metschnikowiaceae</taxon>
        <taxon>Metschnikowia</taxon>
    </lineage>
</organism>
<feature type="non-terminal residue" evidence="3">
    <location>
        <position position="1"/>
    </location>
</feature>
<evidence type="ECO:0000313" key="3">
    <source>
        <dbReference type="EMBL" id="RKP31165.1"/>
    </source>
</evidence>
<protein>
    <recommendedName>
        <fullName evidence="2">LDB19 N-terminal domain-containing protein</fullName>
    </recommendedName>
</protein>
<feature type="domain" description="LDB19 N-terminal" evidence="2">
    <location>
        <begin position="67"/>
        <end position="247"/>
    </location>
</feature>
<evidence type="ECO:0000259" key="2">
    <source>
        <dbReference type="Pfam" id="PF13002"/>
    </source>
</evidence>
<reference evidence="4" key="1">
    <citation type="journal article" date="2018" name="Nat. Microbiol.">
        <title>Leveraging single-cell genomics to expand the fungal tree of life.</title>
        <authorList>
            <person name="Ahrendt S.R."/>
            <person name="Quandt C.A."/>
            <person name="Ciobanu D."/>
            <person name="Clum A."/>
            <person name="Salamov A."/>
            <person name="Andreopoulos B."/>
            <person name="Cheng J.F."/>
            <person name="Woyke T."/>
            <person name="Pelin A."/>
            <person name="Henrissat B."/>
            <person name="Reynolds N.K."/>
            <person name="Benny G.L."/>
            <person name="Smith M.E."/>
            <person name="James T.Y."/>
            <person name="Grigoriev I.V."/>
        </authorList>
    </citation>
    <scope>NUCLEOTIDE SEQUENCE [LARGE SCALE GENOMIC DNA]</scope>
    <source>
        <strain evidence="4">Baker2002</strain>
    </source>
</reference>
<dbReference type="Pfam" id="PF13002">
    <property type="entry name" value="LDB19"/>
    <property type="match status" value="1"/>
</dbReference>
<feature type="compositionally biased region" description="Polar residues" evidence="1">
    <location>
        <begin position="497"/>
        <end position="508"/>
    </location>
</feature>
<keyword evidence="4" id="KW-1185">Reference proteome</keyword>
<evidence type="ECO:0000256" key="1">
    <source>
        <dbReference type="SAM" id="MobiDB-lite"/>
    </source>
</evidence>
<feature type="non-terminal residue" evidence="3">
    <location>
        <position position="561"/>
    </location>
</feature>
<dbReference type="OrthoDB" id="3832628at2759"/>
<feature type="region of interest" description="Disordered" evidence="1">
    <location>
        <begin position="493"/>
        <end position="512"/>
    </location>
</feature>
<gene>
    <name evidence="3" type="ORF">METBISCDRAFT_2926</name>
</gene>
<dbReference type="InterPro" id="IPR024391">
    <property type="entry name" value="LDB19_N"/>
</dbReference>
<accession>A0A4P9ZDY8</accession>
<proteinExistence type="predicted"/>
<dbReference type="Proteomes" id="UP000268321">
    <property type="component" value="Unassembled WGS sequence"/>
</dbReference>
<sequence length="561" mass="60902">TLTIKVESPPVILYGHAHESSGFILSGVLTLDVQAPAQKNSGLCSTRLAPAALDASECVPDVHLLSVTLQLVQTFHVTKPFVPSPMAQCTACTHRTTVLAEWDVLLLRCAFPAGSYAYPFSHLLPGLLAATSKLGESSSATHIRYELVASARTADGKEATAALPVEILRSILRGPDKNSLRVFPPTEVVTSAVIPGVMYPKSTLPIELRLENIVNKCQTRRWRMRMLLWKLEENTQVRAFACNKHQKLAAALQEQEKTQENSTRGGKRGLRGGFESTFKISGKHHLMAHTLMFVSRMPPGAALLSPVGALHAPQGLLYLQVLRNQDVELPTEDAPTNRVIDEVVNFDEDFGSFSAAPRDSAARVPTRTASVALPASQSCETDLCAQEDLYIEELRVVGHGDVKSGWKSDFLGRGRIELVLDINILSCSTGTRLNMTKASSDEAAKKDRIEILLNDANVCCDVSDPVLGVHVSHLLIVEMIVAEEQVRPVRPDALHPVSTSGSPATLATQPGVPTGSVRVLRMQFKVTLTERSGLGIAWDDEVPPAYHDIKTLTPPTYSSPS</sequence>
<evidence type="ECO:0000313" key="4">
    <source>
        <dbReference type="Proteomes" id="UP000268321"/>
    </source>
</evidence>
<dbReference type="AlphaFoldDB" id="A0A4P9ZDY8"/>